<reference evidence="4" key="1">
    <citation type="journal article" date="2021" name="PeerJ">
        <title>Extensive microbial diversity within the chicken gut microbiome revealed by metagenomics and culture.</title>
        <authorList>
            <person name="Gilroy R."/>
            <person name="Ravi A."/>
            <person name="Getino M."/>
            <person name="Pursley I."/>
            <person name="Horton D.L."/>
            <person name="Alikhan N.F."/>
            <person name="Baker D."/>
            <person name="Gharbi K."/>
            <person name="Hall N."/>
            <person name="Watson M."/>
            <person name="Adriaenssens E.M."/>
            <person name="Foster-Nyarko E."/>
            <person name="Jarju S."/>
            <person name="Secka A."/>
            <person name="Antonio M."/>
            <person name="Oren A."/>
            <person name="Chaudhuri R.R."/>
            <person name="La Ragione R."/>
            <person name="Hildebrand F."/>
            <person name="Pallen M.J."/>
        </authorList>
    </citation>
    <scope>NUCLEOTIDE SEQUENCE</scope>
    <source>
        <strain evidence="4">CHK193-16274</strain>
    </source>
</reference>
<dbReference type="InterPro" id="IPR029044">
    <property type="entry name" value="Nucleotide-diphossugar_trans"/>
</dbReference>
<dbReference type="EMBL" id="DYWV01000173">
    <property type="protein sequence ID" value="HJF40288.1"/>
    <property type="molecule type" value="Genomic_DNA"/>
</dbReference>
<dbReference type="PANTHER" id="PTHR13778:SF47">
    <property type="entry name" value="LIPOPOLYSACCHARIDE 1,3-GALACTOSYLTRANSFERASE"/>
    <property type="match status" value="1"/>
</dbReference>
<dbReference type="AlphaFoldDB" id="A0A921GAM1"/>
<sequence length="317" mass="37559">MTTSVKEIVYSCDNNYIEQTIVSLISLLKNNNDAFKVWIISDQITESNKRLILDKTKAFDFELVFLNIDSILRNVSLRYEGRHPKTIYAKLFLEDVISSDRVLYLDSDIVINGPIQSLWSRNMDDELIAGVQMPYSVKLKQSMGIQSKNPYLCDGLVVLNLKLWRQQKIGERCKRYIRENHGNPPMLSEGTLNYVCQNSMGVLEPKYNLMSSMIFYSSKQIKKLFKAEYYYTEEELEEARKKPVAIHYLNELYNRPWFEPCDHPYKEIYRNIYKEAFGVFTYKYQNLNKTTRMNKILKRMLPFSLYVALYHYKHKEI</sequence>
<dbReference type="PANTHER" id="PTHR13778">
    <property type="entry name" value="GLYCOSYLTRANSFERASE 8 DOMAIN-CONTAINING PROTEIN"/>
    <property type="match status" value="1"/>
</dbReference>
<keyword evidence="3" id="KW-0479">Metal-binding</keyword>
<accession>A0A921GAM1</accession>
<dbReference type="Proteomes" id="UP000749320">
    <property type="component" value="Unassembled WGS sequence"/>
</dbReference>
<evidence type="ECO:0000256" key="1">
    <source>
        <dbReference type="ARBA" id="ARBA00022676"/>
    </source>
</evidence>
<proteinExistence type="predicted"/>
<name>A0A921GAM1_9FIRM</name>
<protein>
    <submittedName>
        <fullName evidence="4">Glycosyltransferase family 8 protein</fullName>
    </submittedName>
</protein>
<keyword evidence="1" id="KW-0328">Glycosyltransferase</keyword>
<evidence type="ECO:0000313" key="5">
    <source>
        <dbReference type="Proteomes" id="UP000749320"/>
    </source>
</evidence>
<dbReference type="InterPro" id="IPR050748">
    <property type="entry name" value="Glycosyltrans_8_dom-fam"/>
</dbReference>
<dbReference type="InterPro" id="IPR002495">
    <property type="entry name" value="Glyco_trans_8"/>
</dbReference>
<evidence type="ECO:0000313" key="4">
    <source>
        <dbReference type="EMBL" id="HJF40288.1"/>
    </source>
</evidence>
<dbReference type="SUPFAM" id="SSF53448">
    <property type="entry name" value="Nucleotide-diphospho-sugar transferases"/>
    <property type="match status" value="1"/>
</dbReference>
<gene>
    <name evidence="4" type="ORF">K8V91_05120</name>
</gene>
<evidence type="ECO:0000256" key="3">
    <source>
        <dbReference type="ARBA" id="ARBA00022723"/>
    </source>
</evidence>
<dbReference type="CDD" id="cd04194">
    <property type="entry name" value="GT8_A4GalT_like"/>
    <property type="match status" value="1"/>
</dbReference>
<dbReference type="GO" id="GO:0016757">
    <property type="term" value="F:glycosyltransferase activity"/>
    <property type="evidence" value="ECO:0007669"/>
    <property type="project" value="UniProtKB-KW"/>
</dbReference>
<dbReference type="Pfam" id="PF01501">
    <property type="entry name" value="Glyco_transf_8"/>
    <property type="match status" value="1"/>
</dbReference>
<dbReference type="GO" id="GO:0046872">
    <property type="term" value="F:metal ion binding"/>
    <property type="evidence" value="ECO:0007669"/>
    <property type="project" value="UniProtKB-KW"/>
</dbReference>
<evidence type="ECO:0000256" key="2">
    <source>
        <dbReference type="ARBA" id="ARBA00022679"/>
    </source>
</evidence>
<reference evidence="4" key="2">
    <citation type="submission" date="2021-09" db="EMBL/GenBank/DDBJ databases">
        <authorList>
            <person name="Gilroy R."/>
        </authorList>
    </citation>
    <scope>NUCLEOTIDE SEQUENCE</scope>
    <source>
        <strain evidence="4">CHK193-16274</strain>
    </source>
</reference>
<keyword evidence="2" id="KW-0808">Transferase</keyword>
<organism evidence="4 5">
    <name type="scientific">Thomasclavelia spiroformis</name>
    <dbReference type="NCBI Taxonomy" id="29348"/>
    <lineage>
        <taxon>Bacteria</taxon>
        <taxon>Bacillati</taxon>
        <taxon>Bacillota</taxon>
        <taxon>Erysipelotrichia</taxon>
        <taxon>Erysipelotrichales</taxon>
        <taxon>Coprobacillaceae</taxon>
        <taxon>Thomasclavelia</taxon>
    </lineage>
</organism>
<dbReference type="Gene3D" id="3.90.550.10">
    <property type="entry name" value="Spore Coat Polysaccharide Biosynthesis Protein SpsA, Chain A"/>
    <property type="match status" value="1"/>
</dbReference>
<comment type="caution">
    <text evidence="4">The sequence shown here is derived from an EMBL/GenBank/DDBJ whole genome shotgun (WGS) entry which is preliminary data.</text>
</comment>